<reference evidence="3" key="1">
    <citation type="submission" date="2014-09" db="EMBL/GenBank/DDBJ databases">
        <authorList>
            <person name="Gomez-Valero L."/>
        </authorList>
    </citation>
    <scope>NUCLEOTIDE SEQUENCE [LARGE SCALE GENOMIC DNA]</scope>
    <source>
        <strain evidence="3">ATCC700992</strain>
    </source>
</reference>
<feature type="transmembrane region" description="Helical" evidence="1">
    <location>
        <begin position="35"/>
        <end position="52"/>
    </location>
</feature>
<keyword evidence="1" id="KW-1133">Transmembrane helix</keyword>
<organism evidence="2 3">
    <name type="scientific">Legionella fallonii LLAP-10</name>
    <dbReference type="NCBI Taxonomy" id="1212491"/>
    <lineage>
        <taxon>Bacteria</taxon>
        <taxon>Pseudomonadati</taxon>
        <taxon>Pseudomonadota</taxon>
        <taxon>Gammaproteobacteria</taxon>
        <taxon>Legionellales</taxon>
        <taxon>Legionellaceae</taxon>
        <taxon>Legionella</taxon>
    </lineage>
</organism>
<dbReference type="KEGG" id="lfa:LFA_3273"/>
<dbReference type="AlphaFoldDB" id="A0A098G9C5"/>
<proteinExistence type="predicted"/>
<keyword evidence="3" id="KW-1185">Reference proteome</keyword>
<evidence type="ECO:0000256" key="1">
    <source>
        <dbReference type="SAM" id="Phobius"/>
    </source>
</evidence>
<dbReference type="HOGENOM" id="CLU_3062962_0_0_6"/>
<evidence type="ECO:0000313" key="2">
    <source>
        <dbReference type="EMBL" id="CEG58609.1"/>
    </source>
</evidence>
<keyword evidence="1" id="KW-0812">Transmembrane</keyword>
<protein>
    <submittedName>
        <fullName evidence="2">Uncharacterized protein</fullName>
    </submittedName>
</protein>
<accession>A0A098G9C5</accession>
<keyword evidence="1" id="KW-0472">Membrane</keyword>
<name>A0A098G9C5_9GAMM</name>
<gene>
    <name evidence="2" type="ORF">LFA_3273</name>
</gene>
<evidence type="ECO:0000313" key="3">
    <source>
        <dbReference type="Proteomes" id="UP000032430"/>
    </source>
</evidence>
<dbReference type="Proteomes" id="UP000032430">
    <property type="component" value="Chromosome I"/>
</dbReference>
<dbReference type="STRING" id="1212491.LFA_3273"/>
<dbReference type="EMBL" id="LN614827">
    <property type="protein sequence ID" value="CEG58609.1"/>
    <property type="molecule type" value="Genomic_DNA"/>
</dbReference>
<sequence length="53" mass="6143">MTIEMSIWKGKKQRFAQRLIENIKEISFINKEGKLSYYGAPIFIAIILIITIA</sequence>